<feature type="transmembrane region" description="Helical" evidence="1">
    <location>
        <begin position="102"/>
        <end position="128"/>
    </location>
</feature>
<name>F7Y4V2_MESOW</name>
<proteinExistence type="predicted"/>
<keyword evidence="1" id="KW-1133">Transmembrane helix</keyword>
<feature type="transmembrane region" description="Helical" evidence="1">
    <location>
        <begin position="40"/>
        <end position="58"/>
    </location>
</feature>
<feature type="transmembrane region" description="Helical" evidence="1">
    <location>
        <begin position="7"/>
        <end position="28"/>
    </location>
</feature>
<dbReference type="SUPFAM" id="SSF81442">
    <property type="entry name" value="Cytochrome c oxidase subunit I-like"/>
    <property type="match status" value="1"/>
</dbReference>
<dbReference type="KEGG" id="mop:Mesop_5163"/>
<dbReference type="eggNOG" id="COG3278">
    <property type="taxonomic scope" value="Bacteria"/>
</dbReference>
<sequence length="136" mass="14283">MPRVSDLFFKTAVVWLILGIGAGLQMAISGDHGAFPAHAHINLLGWVTSAIFGGYYALNPAKAARRIAMIHFGLYTIGLVIMLPALYLMLHGGYTAIEPVVAAGSLIVAAAVLVFAFVVFSGASVRLASELSPATR</sequence>
<dbReference type="InterPro" id="IPR036927">
    <property type="entry name" value="Cyt_c_oxase-like_su1_sf"/>
</dbReference>
<reference evidence="2 3" key="1">
    <citation type="submission" date="2010-10" db="EMBL/GenBank/DDBJ databases">
        <title>Complete sequence of Mesorhizobium opportunistum WSM2075.</title>
        <authorList>
            <consortium name="US DOE Joint Genome Institute"/>
            <person name="Lucas S."/>
            <person name="Copeland A."/>
            <person name="Lapidus A."/>
            <person name="Cheng J.-F."/>
            <person name="Bruce D."/>
            <person name="Goodwin L."/>
            <person name="Pitluck S."/>
            <person name="Chertkov O."/>
            <person name="Misra M."/>
            <person name="Detter J.C."/>
            <person name="Han C."/>
            <person name="Tapia R."/>
            <person name="Land M."/>
            <person name="Hauser L."/>
            <person name="Kyrpides N."/>
            <person name="Ovchinnikova G."/>
            <person name="Mavrommatis K.M."/>
            <person name="Tiwari R.P."/>
            <person name="Howieson J.G."/>
            <person name="O'Hara G.W."/>
            <person name="Nandasena K.G."/>
            <person name="Woyke T."/>
        </authorList>
    </citation>
    <scope>NUCLEOTIDE SEQUENCE [LARGE SCALE GENOMIC DNA]</scope>
    <source>
        <strain evidence="3">LMG 24607 / HAMBI 3007 / WSM2075</strain>
    </source>
</reference>
<dbReference type="STRING" id="536019.Mesop_5163"/>
<keyword evidence="1" id="KW-0472">Membrane</keyword>
<dbReference type="Gene3D" id="1.20.210.10">
    <property type="entry name" value="Cytochrome c oxidase-like, subunit I domain"/>
    <property type="match status" value="1"/>
</dbReference>
<keyword evidence="1" id="KW-0812">Transmembrane</keyword>
<gene>
    <name evidence="2" type="ordered locus">Mesop_5163</name>
</gene>
<dbReference type="EMBL" id="CP002279">
    <property type="protein sequence ID" value="AEH89580.1"/>
    <property type="molecule type" value="Genomic_DNA"/>
</dbReference>
<dbReference type="HOGENOM" id="CLU_150673_0_0_5"/>
<dbReference type="RefSeq" id="WP_013896223.1">
    <property type="nucleotide sequence ID" value="NC_015675.1"/>
</dbReference>
<evidence type="ECO:0000313" key="2">
    <source>
        <dbReference type="EMBL" id="AEH89580.1"/>
    </source>
</evidence>
<evidence type="ECO:0000256" key="1">
    <source>
        <dbReference type="SAM" id="Phobius"/>
    </source>
</evidence>
<evidence type="ECO:0000313" key="3">
    <source>
        <dbReference type="Proteomes" id="UP000001623"/>
    </source>
</evidence>
<organism evidence="2 3">
    <name type="scientific">Mesorhizobium opportunistum (strain LMG 24607 / HAMBI 3007 / WSM2075)</name>
    <dbReference type="NCBI Taxonomy" id="536019"/>
    <lineage>
        <taxon>Bacteria</taxon>
        <taxon>Pseudomonadati</taxon>
        <taxon>Pseudomonadota</taxon>
        <taxon>Alphaproteobacteria</taxon>
        <taxon>Hyphomicrobiales</taxon>
        <taxon>Phyllobacteriaceae</taxon>
        <taxon>Mesorhizobium</taxon>
    </lineage>
</organism>
<feature type="transmembrane region" description="Helical" evidence="1">
    <location>
        <begin position="70"/>
        <end position="90"/>
    </location>
</feature>
<accession>F7Y4V2</accession>
<dbReference type="Proteomes" id="UP000001623">
    <property type="component" value="Chromosome"/>
</dbReference>
<protein>
    <submittedName>
        <fullName evidence="2">Signal peptide protein</fullName>
    </submittedName>
</protein>
<dbReference type="AlphaFoldDB" id="F7Y4V2"/>